<keyword evidence="3" id="KW-1185">Reference proteome</keyword>
<sequence length="530" mass="59553">METARMDPTWRSERLARKRSPVQNTTNNAYIADASVTTIAQESNVPPQERPPEHECTIFEHTTQPEDAHPPYLDVEQSRSDFSSASTLHPSTFEWQTEIVDYPIASSNDVQRLRHFIQYVLTIDYDVETTTSHLYPSDQQYFLQIGSQHHDLKSESTLEQLRLELAYKHLGLPFQTVLSMIKRFCGNVESSQGIYDQDILEFGKGEGDAMLATKLCLDKYVLIPRVVTDKKLRQALIRGNGLDAASGSRSCLTDEAQILSMKRDDIMQPDLHVPVNIQLPYKDMSLGCEAEMITAKQNNRPWLSTGITKSSLHTLILRKTKLADGTRDLTSPPTNGRNPTPSRQPDLWFGCAAQPSATRTTGFLLTLTLASVKHCRSTLSSNCDSPMPATSAIIANCYLSLTTATFVCKHALGNHTMLQTPKAAPGMLTSSPSRNNELPLLIEARFYAREMIQMNHLYTSKRPFTSQPSVFNKTDHSFPSSPQIAMRPHHKRSNFFQIMEKDSSGGFVSSAEKYALRFFDEESIFIHRSG</sequence>
<accession>M3ASD8</accession>
<gene>
    <name evidence="2" type="ORF">MYCFIDRAFT_177366</name>
</gene>
<proteinExistence type="predicted"/>
<dbReference type="EMBL" id="KB446561">
    <property type="protein sequence ID" value="EME80422.1"/>
    <property type="molecule type" value="Genomic_DNA"/>
</dbReference>
<name>M3ASD8_PSEFD</name>
<dbReference type="Proteomes" id="UP000016932">
    <property type="component" value="Unassembled WGS sequence"/>
</dbReference>
<feature type="region of interest" description="Disordered" evidence="1">
    <location>
        <begin position="324"/>
        <end position="347"/>
    </location>
</feature>
<protein>
    <submittedName>
        <fullName evidence="2">Uncharacterized protein</fullName>
    </submittedName>
</protein>
<dbReference type="HOGENOM" id="CLU_514000_0_0_1"/>
<feature type="region of interest" description="Disordered" evidence="1">
    <location>
        <begin position="1"/>
        <end position="26"/>
    </location>
</feature>
<evidence type="ECO:0000313" key="2">
    <source>
        <dbReference type="EMBL" id="EME80422.1"/>
    </source>
</evidence>
<dbReference type="GeneID" id="19333727"/>
<evidence type="ECO:0000256" key="1">
    <source>
        <dbReference type="SAM" id="MobiDB-lite"/>
    </source>
</evidence>
<reference evidence="2 3" key="1">
    <citation type="journal article" date="2012" name="PLoS Pathog.">
        <title>Diverse lifestyles and strategies of plant pathogenesis encoded in the genomes of eighteen Dothideomycetes fungi.</title>
        <authorList>
            <person name="Ohm R.A."/>
            <person name="Feau N."/>
            <person name="Henrissat B."/>
            <person name="Schoch C.L."/>
            <person name="Horwitz B.A."/>
            <person name="Barry K.W."/>
            <person name="Condon B.J."/>
            <person name="Copeland A.C."/>
            <person name="Dhillon B."/>
            <person name="Glaser F."/>
            <person name="Hesse C.N."/>
            <person name="Kosti I."/>
            <person name="LaButti K."/>
            <person name="Lindquist E.A."/>
            <person name="Lucas S."/>
            <person name="Salamov A.A."/>
            <person name="Bradshaw R.E."/>
            <person name="Ciuffetti L."/>
            <person name="Hamelin R.C."/>
            <person name="Kema G.H.J."/>
            <person name="Lawrence C."/>
            <person name="Scott J.A."/>
            <person name="Spatafora J.W."/>
            <person name="Turgeon B.G."/>
            <person name="de Wit P.J.G.M."/>
            <person name="Zhong S."/>
            <person name="Goodwin S.B."/>
            <person name="Grigoriev I.V."/>
        </authorList>
    </citation>
    <scope>NUCLEOTIDE SEQUENCE [LARGE SCALE GENOMIC DNA]</scope>
    <source>
        <strain evidence="2 3">CIRAD86</strain>
    </source>
</reference>
<dbReference type="KEGG" id="pfj:MYCFIDRAFT_177366"/>
<feature type="compositionally biased region" description="Polar residues" evidence="1">
    <location>
        <begin position="328"/>
        <end position="343"/>
    </location>
</feature>
<dbReference type="AlphaFoldDB" id="M3ASD8"/>
<feature type="compositionally biased region" description="Basic and acidic residues" evidence="1">
    <location>
        <begin position="1"/>
        <end position="15"/>
    </location>
</feature>
<dbReference type="VEuPathDB" id="FungiDB:MYCFIDRAFT_177366"/>
<organism evidence="2 3">
    <name type="scientific">Pseudocercospora fijiensis (strain CIRAD86)</name>
    <name type="common">Black leaf streak disease fungus</name>
    <name type="synonym">Mycosphaerella fijiensis</name>
    <dbReference type="NCBI Taxonomy" id="383855"/>
    <lineage>
        <taxon>Eukaryota</taxon>
        <taxon>Fungi</taxon>
        <taxon>Dikarya</taxon>
        <taxon>Ascomycota</taxon>
        <taxon>Pezizomycotina</taxon>
        <taxon>Dothideomycetes</taxon>
        <taxon>Dothideomycetidae</taxon>
        <taxon>Mycosphaerellales</taxon>
        <taxon>Mycosphaerellaceae</taxon>
        <taxon>Pseudocercospora</taxon>
    </lineage>
</organism>
<dbReference type="OrthoDB" id="3646968at2759"/>
<dbReference type="RefSeq" id="XP_007929362.1">
    <property type="nucleotide sequence ID" value="XM_007931171.1"/>
</dbReference>
<evidence type="ECO:0000313" key="3">
    <source>
        <dbReference type="Proteomes" id="UP000016932"/>
    </source>
</evidence>